<dbReference type="EMBL" id="CP071518">
    <property type="protein sequence ID" value="QSX79098.1"/>
    <property type="molecule type" value="Genomic_DNA"/>
</dbReference>
<keyword evidence="5" id="KW-1185">Reference proteome</keyword>
<reference evidence="4 5" key="1">
    <citation type="submission" date="2021-03" db="EMBL/GenBank/DDBJ databases">
        <title>Lysobacter sp. nov. isolated from soil of gangwondo yeongwol, south Korea.</title>
        <authorList>
            <person name="Kim K.R."/>
            <person name="Kim K.H."/>
            <person name="Jeon C.O."/>
        </authorList>
    </citation>
    <scope>NUCLEOTIDE SEQUENCE [LARGE SCALE GENOMIC DNA]</scope>
    <source>
        <strain evidence="4 5">R19</strain>
    </source>
</reference>
<accession>A0A974Y224</accession>
<evidence type="ECO:0000256" key="2">
    <source>
        <dbReference type="ARBA" id="ARBA00022801"/>
    </source>
</evidence>
<organism evidence="4 5">
    <name type="scientific">Agrilutibacter solisilvae</name>
    <dbReference type="NCBI Taxonomy" id="2763317"/>
    <lineage>
        <taxon>Bacteria</taxon>
        <taxon>Pseudomonadati</taxon>
        <taxon>Pseudomonadota</taxon>
        <taxon>Gammaproteobacteria</taxon>
        <taxon>Lysobacterales</taxon>
        <taxon>Lysobacteraceae</taxon>
        <taxon>Agrilutibacter</taxon>
    </lineage>
</organism>
<dbReference type="PANTHER" id="PTHR43240:SF5">
    <property type="entry name" value="1,4-DIHYDROXY-2-NAPHTHOYL-COA THIOESTERASE 1"/>
    <property type="match status" value="1"/>
</dbReference>
<dbReference type="AlphaFoldDB" id="A0A974Y224"/>
<evidence type="ECO:0000256" key="1">
    <source>
        <dbReference type="ARBA" id="ARBA00008324"/>
    </source>
</evidence>
<evidence type="ECO:0000313" key="4">
    <source>
        <dbReference type="EMBL" id="QSX79098.1"/>
    </source>
</evidence>
<gene>
    <name evidence="4" type="ORF">I8J32_004120</name>
</gene>
<dbReference type="GO" id="GO:0005829">
    <property type="term" value="C:cytosol"/>
    <property type="evidence" value="ECO:0007669"/>
    <property type="project" value="TreeGrafter"/>
</dbReference>
<comment type="similarity">
    <text evidence="1">Belongs to the thioesterase PaaI family.</text>
</comment>
<dbReference type="Pfam" id="PF03061">
    <property type="entry name" value="4HBT"/>
    <property type="match status" value="1"/>
</dbReference>
<dbReference type="PANTHER" id="PTHR43240">
    <property type="entry name" value="1,4-DIHYDROXY-2-NAPHTHOYL-COA THIOESTERASE 1"/>
    <property type="match status" value="1"/>
</dbReference>
<dbReference type="SUPFAM" id="SSF54637">
    <property type="entry name" value="Thioesterase/thiol ester dehydrase-isomerase"/>
    <property type="match status" value="1"/>
</dbReference>
<keyword evidence="2" id="KW-0378">Hydrolase</keyword>
<protein>
    <submittedName>
        <fullName evidence="4">Hotdog fold thioesterase</fullName>
    </submittedName>
</protein>
<sequence length="153" mass="16232">MTQPTEPRLDARPLFRGETTLAELNAMSRDTAMEPLGIHFTEIGPDYLRGTMPVDARTRQPYGLLHGGASVLLAETLGSTAGGLCAPQGKGVVGIEINANHVRGVREGLVTGTARALHVGASTQVWEIRIEDARGKLVCISRLTLAVVPRPAA</sequence>
<dbReference type="InterPro" id="IPR006683">
    <property type="entry name" value="Thioestr_dom"/>
</dbReference>
<dbReference type="GO" id="GO:0061522">
    <property type="term" value="F:1,4-dihydroxy-2-naphthoyl-CoA thioesterase activity"/>
    <property type="evidence" value="ECO:0007669"/>
    <property type="project" value="TreeGrafter"/>
</dbReference>
<evidence type="ECO:0000313" key="5">
    <source>
        <dbReference type="Proteomes" id="UP000639274"/>
    </source>
</evidence>
<proteinExistence type="inferred from homology"/>
<dbReference type="Proteomes" id="UP000639274">
    <property type="component" value="Chromosome"/>
</dbReference>
<dbReference type="KEGG" id="lsf:I8J32_004120"/>
<feature type="domain" description="Thioesterase" evidence="3">
    <location>
        <begin position="62"/>
        <end position="139"/>
    </location>
</feature>
<dbReference type="InterPro" id="IPR003736">
    <property type="entry name" value="PAAI_dom"/>
</dbReference>
<dbReference type="NCBIfam" id="TIGR00369">
    <property type="entry name" value="unchar_dom_1"/>
    <property type="match status" value="1"/>
</dbReference>
<dbReference type="Gene3D" id="3.10.129.10">
    <property type="entry name" value="Hotdog Thioesterase"/>
    <property type="match status" value="1"/>
</dbReference>
<dbReference type="InterPro" id="IPR029069">
    <property type="entry name" value="HotDog_dom_sf"/>
</dbReference>
<name>A0A974Y224_9GAMM</name>
<dbReference type="CDD" id="cd03443">
    <property type="entry name" value="PaaI_thioesterase"/>
    <property type="match status" value="1"/>
</dbReference>
<evidence type="ECO:0000259" key="3">
    <source>
        <dbReference type="Pfam" id="PF03061"/>
    </source>
</evidence>